<dbReference type="PANTHER" id="PTHR43792">
    <property type="entry name" value="GNAT FAMILY, PUTATIVE (AFU_ORTHOLOGUE AFUA_3G00765)-RELATED-RELATED"/>
    <property type="match status" value="1"/>
</dbReference>
<reference evidence="2" key="2">
    <citation type="journal article" date="2021" name="PeerJ">
        <title>Extensive microbial diversity within the chicken gut microbiome revealed by metagenomics and culture.</title>
        <authorList>
            <person name="Gilroy R."/>
            <person name="Ravi A."/>
            <person name="Getino M."/>
            <person name="Pursley I."/>
            <person name="Horton D.L."/>
            <person name="Alikhan N.F."/>
            <person name="Baker D."/>
            <person name="Gharbi K."/>
            <person name="Hall N."/>
            <person name="Watson M."/>
            <person name="Adriaenssens E.M."/>
            <person name="Foster-Nyarko E."/>
            <person name="Jarju S."/>
            <person name="Secka A."/>
            <person name="Antonio M."/>
            <person name="Oren A."/>
            <person name="Chaudhuri R.R."/>
            <person name="La Ragione R."/>
            <person name="Hildebrand F."/>
            <person name="Pallen M.J."/>
        </authorList>
    </citation>
    <scope>NUCLEOTIDE SEQUENCE</scope>
    <source>
        <strain evidence="2">CHK191-8634</strain>
    </source>
</reference>
<gene>
    <name evidence="2" type="ORF">IAB67_00475</name>
</gene>
<evidence type="ECO:0000259" key="1">
    <source>
        <dbReference type="PROSITE" id="PS51186"/>
    </source>
</evidence>
<reference evidence="2" key="1">
    <citation type="submission" date="2020-10" db="EMBL/GenBank/DDBJ databases">
        <authorList>
            <person name="Gilroy R."/>
        </authorList>
    </citation>
    <scope>NUCLEOTIDE SEQUENCE</scope>
    <source>
        <strain evidence="2">CHK191-8634</strain>
    </source>
</reference>
<dbReference type="InterPro" id="IPR051531">
    <property type="entry name" value="N-acetyltransferase"/>
</dbReference>
<feature type="domain" description="N-acetyltransferase" evidence="1">
    <location>
        <begin position="15"/>
        <end position="183"/>
    </location>
</feature>
<dbReference type="InterPro" id="IPR016181">
    <property type="entry name" value="Acyl_CoA_acyltransferase"/>
</dbReference>
<evidence type="ECO:0000313" key="3">
    <source>
        <dbReference type="Proteomes" id="UP000824073"/>
    </source>
</evidence>
<dbReference type="GO" id="GO:0016747">
    <property type="term" value="F:acyltransferase activity, transferring groups other than amino-acyl groups"/>
    <property type="evidence" value="ECO:0007669"/>
    <property type="project" value="InterPro"/>
</dbReference>
<evidence type="ECO:0000313" key="2">
    <source>
        <dbReference type="EMBL" id="HIU42756.1"/>
    </source>
</evidence>
<dbReference type="AlphaFoldDB" id="A0A9D1IU31"/>
<accession>A0A9D1IU31</accession>
<dbReference type="PROSITE" id="PS51186">
    <property type="entry name" value="GNAT"/>
    <property type="match status" value="1"/>
</dbReference>
<dbReference type="EMBL" id="DVMR01000008">
    <property type="protein sequence ID" value="HIU42756.1"/>
    <property type="molecule type" value="Genomic_DNA"/>
</dbReference>
<proteinExistence type="predicted"/>
<organism evidence="2 3">
    <name type="scientific">Candidatus Ventrousia excrementavium</name>
    <dbReference type="NCBI Taxonomy" id="2840961"/>
    <lineage>
        <taxon>Bacteria</taxon>
        <taxon>Bacillati</taxon>
        <taxon>Bacillota</taxon>
        <taxon>Clostridia</taxon>
        <taxon>Eubacteriales</taxon>
        <taxon>Clostridiaceae</taxon>
        <taxon>Clostridiaceae incertae sedis</taxon>
        <taxon>Candidatus Ventrousia</taxon>
    </lineage>
</organism>
<comment type="caution">
    <text evidence="2">The sequence shown here is derived from an EMBL/GenBank/DDBJ whole genome shotgun (WGS) entry which is preliminary data.</text>
</comment>
<dbReference type="SUPFAM" id="SSF55729">
    <property type="entry name" value="Acyl-CoA N-acyltransferases (Nat)"/>
    <property type="match status" value="1"/>
</dbReference>
<name>A0A9D1IU31_9CLOT</name>
<sequence>MLNHQGTQRLETPRLVLRQFTPADAPAMFNGWANDPEVTRYLSWPPHRELSVTRELLLQWEKAYENPDEYNWCIELRETGQPIGSAGLPDVNSQLEYASLGYVLARPYWRRGLAAEAAAAIVEYSFHVVGFHRLAAVHVVENKASGAVMRKLGMQYEGRVREAYRNGQGQYVDTEQYAILRREWAGPRRLYAVE</sequence>
<protein>
    <submittedName>
        <fullName evidence="2">GNAT family N-acetyltransferase</fullName>
    </submittedName>
</protein>
<dbReference type="InterPro" id="IPR000182">
    <property type="entry name" value="GNAT_dom"/>
</dbReference>
<dbReference type="Gene3D" id="3.40.630.30">
    <property type="match status" value="1"/>
</dbReference>
<dbReference type="Pfam" id="PF13302">
    <property type="entry name" value="Acetyltransf_3"/>
    <property type="match status" value="1"/>
</dbReference>
<dbReference type="Proteomes" id="UP000824073">
    <property type="component" value="Unassembled WGS sequence"/>
</dbReference>